<gene>
    <name evidence="2" type="ORF">E4J94_08545</name>
</gene>
<reference evidence="2 3" key="1">
    <citation type="submission" date="2019-03" db="EMBL/GenBank/DDBJ databases">
        <title>Empedobacter tilapiae sp. nov., isolated from an intestine of Nile tilapia Oreochromis niloticus.</title>
        <authorList>
            <person name="Kim Y.-O."/>
            <person name="Yoon J.-H."/>
        </authorList>
    </citation>
    <scope>NUCLEOTIDE SEQUENCE [LARGE SCALE GENOMIC DNA]</scope>
    <source>
        <strain evidence="2 3">MRS2</strain>
    </source>
</reference>
<feature type="transmembrane region" description="Helical" evidence="1">
    <location>
        <begin position="45"/>
        <end position="62"/>
    </location>
</feature>
<keyword evidence="1" id="KW-1133">Transmembrane helix</keyword>
<sequence length="196" mass="24055">MNFDELQKQWDNQSSEKVKIGNDLDIKTEANTVIDKVRKTLKKDFFFQITTFPILLLFPYYFDMNNQLIWWIVICYCATLIIPFTYIFRFYKRSYRLEYSSLKNINWFYYNYKSSIDVYSIYTYVLCILMIMFVGIVYIQKNTFIHFESPLLLYVYIVSILVIYVVFCIWILKWWINQFYKKPLVELEKILNQLDE</sequence>
<dbReference type="EMBL" id="SRPE01000005">
    <property type="protein sequence ID" value="TGN27250.1"/>
    <property type="molecule type" value="Genomic_DNA"/>
</dbReference>
<keyword evidence="1" id="KW-0812">Transmembrane</keyword>
<feature type="transmembrane region" description="Helical" evidence="1">
    <location>
        <begin position="68"/>
        <end position="88"/>
    </location>
</feature>
<dbReference type="Proteomes" id="UP000297998">
    <property type="component" value="Unassembled WGS sequence"/>
</dbReference>
<keyword evidence="1" id="KW-0472">Membrane</keyword>
<evidence type="ECO:0000313" key="2">
    <source>
        <dbReference type="EMBL" id="TGN27250.1"/>
    </source>
</evidence>
<accession>A0A4Z1BN71</accession>
<protein>
    <submittedName>
        <fullName evidence="2">Uncharacterized protein</fullName>
    </submittedName>
</protein>
<evidence type="ECO:0000256" key="1">
    <source>
        <dbReference type="SAM" id="Phobius"/>
    </source>
</evidence>
<feature type="transmembrane region" description="Helical" evidence="1">
    <location>
        <begin position="121"/>
        <end position="139"/>
    </location>
</feature>
<organism evidence="2 3">
    <name type="scientific">Empedobacter tilapiae</name>
    <dbReference type="NCBI Taxonomy" id="2491114"/>
    <lineage>
        <taxon>Bacteria</taxon>
        <taxon>Pseudomonadati</taxon>
        <taxon>Bacteroidota</taxon>
        <taxon>Flavobacteriia</taxon>
        <taxon>Flavobacteriales</taxon>
        <taxon>Weeksellaceae</taxon>
        <taxon>Empedobacter</taxon>
    </lineage>
</organism>
<keyword evidence="3" id="KW-1185">Reference proteome</keyword>
<evidence type="ECO:0000313" key="3">
    <source>
        <dbReference type="Proteomes" id="UP000297998"/>
    </source>
</evidence>
<feature type="transmembrane region" description="Helical" evidence="1">
    <location>
        <begin position="151"/>
        <end position="172"/>
    </location>
</feature>
<comment type="caution">
    <text evidence="2">The sequence shown here is derived from an EMBL/GenBank/DDBJ whole genome shotgun (WGS) entry which is preliminary data.</text>
</comment>
<dbReference type="RefSeq" id="WP_135835401.1">
    <property type="nucleotide sequence ID" value="NZ_CAUQWU010000005.1"/>
</dbReference>
<dbReference type="AlphaFoldDB" id="A0A4Z1BN71"/>
<name>A0A4Z1BN71_9FLAO</name>
<dbReference type="OrthoDB" id="1249607at2"/>
<proteinExistence type="predicted"/>